<dbReference type="EMBL" id="GGEC01067453">
    <property type="protein sequence ID" value="MBX47937.1"/>
    <property type="molecule type" value="Transcribed_RNA"/>
</dbReference>
<accession>A0A2P2NZK3</accession>
<name>A0A2P2NZK3_RHIMU</name>
<proteinExistence type="predicted"/>
<protein>
    <submittedName>
        <fullName evidence="1">Uncharacterized protein</fullName>
    </submittedName>
</protein>
<reference evidence="1" key="1">
    <citation type="submission" date="2018-02" db="EMBL/GenBank/DDBJ databases">
        <title>Rhizophora mucronata_Transcriptome.</title>
        <authorList>
            <person name="Meera S.P."/>
            <person name="Sreeshan A."/>
            <person name="Augustine A."/>
        </authorList>
    </citation>
    <scope>NUCLEOTIDE SEQUENCE</scope>
    <source>
        <tissue evidence="1">Leaf</tissue>
    </source>
</reference>
<evidence type="ECO:0000313" key="1">
    <source>
        <dbReference type="EMBL" id="MBX47937.1"/>
    </source>
</evidence>
<organism evidence="1">
    <name type="scientific">Rhizophora mucronata</name>
    <name type="common">Asiatic mangrove</name>
    <dbReference type="NCBI Taxonomy" id="61149"/>
    <lineage>
        <taxon>Eukaryota</taxon>
        <taxon>Viridiplantae</taxon>
        <taxon>Streptophyta</taxon>
        <taxon>Embryophyta</taxon>
        <taxon>Tracheophyta</taxon>
        <taxon>Spermatophyta</taxon>
        <taxon>Magnoliopsida</taxon>
        <taxon>eudicotyledons</taxon>
        <taxon>Gunneridae</taxon>
        <taxon>Pentapetalae</taxon>
        <taxon>rosids</taxon>
        <taxon>fabids</taxon>
        <taxon>Malpighiales</taxon>
        <taxon>Rhizophoraceae</taxon>
        <taxon>Rhizophora</taxon>
    </lineage>
</organism>
<dbReference type="AlphaFoldDB" id="A0A2P2NZK3"/>
<sequence length="79" mass="9437">MEICELAYYFFSNLEIRLRLKAYFVPWTCHRAIQKTTPTCLSCAHFFPSLSSLPQQFYCFSQYSPFDYFSQTLIYAQHP</sequence>